<name>S4XVE8_SORCE</name>
<dbReference type="eggNOG" id="COG3501">
    <property type="taxonomic scope" value="Bacteria"/>
</dbReference>
<evidence type="ECO:0000259" key="1">
    <source>
        <dbReference type="Pfam" id="PF22178"/>
    </source>
</evidence>
<dbReference type="InterPro" id="IPR017847">
    <property type="entry name" value="T6SS_RhsGE_Vgr_subset"/>
</dbReference>
<dbReference type="Gene3D" id="2.40.50.230">
    <property type="entry name" value="Gp5 N-terminal domain"/>
    <property type="match status" value="1"/>
</dbReference>
<reference evidence="2 3" key="1">
    <citation type="journal article" date="2013" name="Sci. Rep.">
        <title>Extraordinary expansion of a Sorangium cellulosum genome from an alkaline milieu.</title>
        <authorList>
            <person name="Han K."/>
            <person name="Li Z.F."/>
            <person name="Peng R."/>
            <person name="Zhu L.P."/>
            <person name="Zhou T."/>
            <person name="Wang L.G."/>
            <person name="Li S.G."/>
            <person name="Zhang X.B."/>
            <person name="Hu W."/>
            <person name="Wu Z.H."/>
            <person name="Qin N."/>
            <person name="Li Y.Z."/>
        </authorList>
    </citation>
    <scope>NUCLEOTIDE SEQUENCE [LARGE SCALE GENOMIC DNA]</scope>
    <source>
        <strain evidence="2 3">So0157-2</strain>
    </source>
</reference>
<gene>
    <name evidence="2" type="ORF">SCE1572_19280</name>
</gene>
<dbReference type="EMBL" id="CP003969">
    <property type="protein sequence ID" value="AGP36444.1"/>
    <property type="molecule type" value="Genomic_DNA"/>
</dbReference>
<sequence>MSQLLDVTLACTGLQGDLLVAEATVHEAISRPTRAVVHALAFEDIDGEPAIGTPAHLQISIDGEPVRHFHLVVVGFRFEGIYEGNKRRYAIELAHEFWLLSLRSDVRIFQEKDAKEIVAEVLHGGGVVPGHVAFSVRRPLAKRTYCVQYRETDLAFASRLLEHEGIFYFAHDDASSTRVTFADAQSAFPPIDGEAAIRFDDDAHGPGIHEFALETRAVASKVTLGDYNYMTPGVELHMDHARPGGAGDLFEYTAGYETQGEGEALAQIRLEELLAQETVGHGRSDRLTLRAGAWFELEEPSRDALAGKYLICSVEHQIRPYAHEERALDSYYENRFTCIPHAAQFRPPRETPRARVAGLHSAVVTGPGGEIHTDSLGRMKGQLSWDRLGKDSDTSSCWMRVCQLPIGGSMALARVGWEMAIGYFDGDPDRPMAVARLYNAEQTSPYSYPAAKSRMALKTLSSPASGKFNEVRMEDGSGGMEFFANASKDHDAQTNNNKTETVGVDEKVEIGADAQITVGVDQIISIAASDSATISGDAGVNVVADRTKSVGASETVSLGGNLSESVEGSDTEMTGGSHTTLAALGIEKSSTGGFSVTVGGSMVWAAGLDISTMVAGARSETVGGAKISASAASVSESVVGALASTVGGVCVQAAGGNRVGSTKGSAAVTVGGLLAANAAGKVTLKAKKIAIRVLGAANLLGGGGILNMTPGSASFVGLVTLDASGSVKVSGNPNLVG</sequence>
<dbReference type="InterPro" id="IPR037026">
    <property type="entry name" value="Vgr_OB-fold_dom_sf"/>
</dbReference>
<dbReference type="NCBIfam" id="TIGR03361">
    <property type="entry name" value="VI_Rhs_Vgr"/>
    <property type="match status" value="1"/>
</dbReference>
<dbReference type="HOGENOM" id="CLU_004121_3_0_7"/>
<dbReference type="STRING" id="1254432.SCE1572_19280"/>
<dbReference type="Proteomes" id="UP000014803">
    <property type="component" value="Chromosome"/>
</dbReference>
<dbReference type="NCBIfam" id="TIGR01646">
    <property type="entry name" value="vgr_GE"/>
    <property type="match status" value="1"/>
</dbReference>
<dbReference type="SUPFAM" id="SSF69349">
    <property type="entry name" value="Phage fibre proteins"/>
    <property type="match status" value="1"/>
</dbReference>
<dbReference type="PANTHER" id="PTHR32305">
    <property type="match status" value="1"/>
</dbReference>
<accession>S4XVE8</accession>
<dbReference type="Pfam" id="PF05954">
    <property type="entry name" value="Phage_GPD"/>
    <property type="match status" value="1"/>
</dbReference>
<dbReference type="InterPro" id="IPR054030">
    <property type="entry name" value="Gp5_Vgr_C"/>
</dbReference>
<dbReference type="InterPro" id="IPR050708">
    <property type="entry name" value="T6SS_VgrG/RHS"/>
</dbReference>
<dbReference type="KEGG" id="scu:SCE1572_19280"/>
<dbReference type="Gene3D" id="3.55.50.10">
    <property type="entry name" value="Baseplate protein-like domains"/>
    <property type="match status" value="1"/>
</dbReference>
<evidence type="ECO:0000313" key="2">
    <source>
        <dbReference type="EMBL" id="AGP36444.1"/>
    </source>
</evidence>
<dbReference type="SUPFAM" id="SSF69279">
    <property type="entry name" value="Phage tail proteins"/>
    <property type="match status" value="2"/>
</dbReference>
<proteinExistence type="predicted"/>
<dbReference type="SUPFAM" id="SSF69255">
    <property type="entry name" value="gp5 N-terminal domain-like"/>
    <property type="match status" value="1"/>
</dbReference>
<dbReference type="PATRIC" id="fig|1254432.3.peg.4362"/>
<dbReference type="RefSeq" id="WP_020735794.1">
    <property type="nucleotide sequence ID" value="NC_021658.1"/>
</dbReference>
<dbReference type="InterPro" id="IPR006533">
    <property type="entry name" value="T6SS_Vgr_RhsGE"/>
</dbReference>
<dbReference type="Pfam" id="PF22178">
    <property type="entry name" value="Gp5_trimer_C"/>
    <property type="match status" value="1"/>
</dbReference>
<protein>
    <recommendedName>
        <fullName evidence="1">Gp5/Type VI secretion system Vgr C-terminal trimerisation domain-containing protein</fullName>
    </recommendedName>
</protein>
<dbReference type="Gene3D" id="2.30.110.50">
    <property type="match status" value="1"/>
</dbReference>
<dbReference type="AlphaFoldDB" id="S4XVE8"/>
<dbReference type="PANTHER" id="PTHR32305:SF15">
    <property type="entry name" value="PROTEIN RHSA-RELATED"/>
    <property type="match status" value="1"/>
</dbReference>
<organism evidence="2 3">
    <name type="scientific">Sorangium cellulosum So0157-2</name>
    <dbReference type="NCBI Taxonomy" id="1254432"/>
    <lineage>
        <taxon>Bacteria</taxon>
        <taxon>Pseudomonadati</taxon>
        <taxon>Myxococcota</taxon>
        <taxon>Polyangia</taxon>
        <taxon>Polyangiales</taxon>
        <taxon>Polyangiaceae</taxon>
        <taxon>Sorangium</taxon>
    </lineage>
</organism>
<dbReference type="Gene3D" id="4.10.220.110">
    <property type="match status" value="1"/>
</dbReference>
<evidence type="ECO:0000313" key="3">
    <source>
        <dbReference type="Proteomes" id="UP000014803"/>
    </source>
</evidence>
<feature type="domain" description="Gp5/Type VI secretion system Vgr C-terminal trimerisation" evidence="1">
    <location>
        <begin position="456"/>
        <end position="565"/>
    </location>
</feature>